<reference evidence="2" key="2">
    <citation type="submission" date="2023-06" db="EMBL/GenBank/DDBJ databases">
        <authorList>
            <consortium name="Lawrence Berkeley National Laboratory"/>
            <person name="Haridas S."/>
            <person name="Hensen N."/>
            <person name="Bonometti L."/>
            <person name="Westerberg I."/>
            <person name="Brannstrom I.O."/>
            <person name="Guillou S."/>
            <person name="Cros-Aarteil S."/>
            <person name="Calhoun S."/>
            <person name="Kuo A."/>
            <person name="Mondo S."/>
            <person name="Pangilinan J."/>
            <person name="Riley R."/>
            <person name="LaButti K."/>
            <person name="Andreopoulos B."/>
            <person name="Lipzen A."/>
            <person name="Chen C."/>
            <person name="Yanf M."/>
            <person name="Daum C."/>
            <person name="Ng V."/>
            <person name="Clum A."/>
            <person name="Steindorff A."/>
            <person name="Ohm R."/>
            <person name="Martin F."/>
            <person name="Silar P."/>
            <person name="Natvig D."/>
            <person name="Lalanne C."/>
            <person name="Gautier V."/>
            <person name="Ament-velasquez S.L."/>
            <person name="Kruys A."/>
            <person name="Hutchinson M.I."/>
            <person name="Powell A.J."/>
            <person name="Barry K."/>
            <person name="Miller A.N."/>
            <person name="Grigoriev I.V."/>
            <person name="Debuchy R."/>
            <person name="Gladieux P."/>
            <person name="Thoren M.H."/>
            <person name="Johannesson H."/>
        </authorList>
    </citation>
    <scope>NUCLEOTIDE SEQUENCE</scope>
    <source>
        <strain evidence="2">CBS 232.78</strain>
    </source>
</reference>
<evidence type="ECO:0000313" key="3">
    <source>
        <dbReference type="Proteomes" id="UP001285441"/>
    </source>
</evidence>
<reference evidence="2" key="1">
    <citation type="journal article" date="2023" name="Mol. Phylogenet. Evol.">
        <title>Genome-scale phylogeny and comparative genomics of the fungal order Sordariales.</title>
        <authorList>
            <person name="Hensen N."/>
            <person name="Bonometti L."/>
            <person name="Westerberg I."/>
            <person name="Brannstrom I.O."/>
            <person name="Guillou S."/>
            <person name="Cros-Aarteil S."/>
            <person name="Calhoun S."/>
            <person name="Haridas S."/>
            <person name="Kuo A."/>
            <person name="Mondo S."/>
            <person name="Pangilinan J."/>
            <person name="Riley R."/>
            <person name="LaButti K."/>
            <person name="Andreopoulos B."/>
            <person name="Lipzen A."/>
            <person name="Chen C."/>
            <person name="Yan M."/>
            <person name="Daum C."/>
            <person name="Ng V."/>
            <person name="Clum A."/>
            <person name="Steindorff A."/>
            <person name="Ohm R.A."/>
            <person name="Martin F."/>
            <person name="Silar P."/>
            <person name="Natvig D.O."/>
            <person name="Lalanne C."/>
            <person name="Gautier V."/>
            <person name="Ament-Velasquez S.L."/>
            <person name="Kruys A."/>
            <person name="Hutchinson M.I."/>
            <person name="Powell A.J."/>
            <person name="Barry K."/>
            <person name="Miller A.N."/>
            <person name="Grigoriev I.V."/>
            <person name="Debuchy R."/>
            <person name="Gladieux P."/>
            <person name="Hiltunen Thoren M."/>
            <person name="Johannesson H."/>
        </authorList>
    </citation>
    <scope>NUCLEOTIDE SEQUENCE</scope>
    <source>
        <strain evidence="2">CBS 232.78</strain>
    </source>
</reference>
<keyword evidence="3" id="KW-1185">Reference proteome</keyword>
<feature type="chain" id="PRO_5041947482" evidence="1">
    <location>
        <begin position="27"/>
        <end position="157"/>
    </location>
</feature>
<keyword evidence="1" id="KW-0732">Signal</keyword>
<feature type="signal peptide" evidence="1">
    <location>
        <begin position="1"/>
        <end position="26"/>
    </location>
</feature>
<dbReference type="AlphaFoldDB" id="A0AAE0NGS1"/>
<accession>A0AAE0NGS1</accession>
<name>A0AAE0NGS1_9PEZI</name>
<protein>
    <submittedName>
        <fullName evidence="2">Uncharacterized protein</fullName>
    </submittedName>
</protein>
<dbReference type="Proteomes" id="UP001285441">
    <property type="component" value="Unassembled WGS sequence"/>
</dbReference>
<comment type="caution">
    <text evidence="2">The sequence shown here is derived from an EMBL/GenBank/DDBJ whole genome shotgun (WGS) entry which is preliminary data.</text>
</comment>
<sequence>MRSAFDLGLRFSLRAASLVGLSQVSAQPQESEQLQLAIAIDCRFVVGRSAGNWAQGEMDAVLPIMRLQSGINPAQWGILDEHRAERDQRCGSAWRIEFVIALPCPARAYPQSESLGCAKWSSCTAHSGKRRGKGPQKSLVRPSCLGIAASHCCTPAA</sequence>
<evidence type="ECO:0000256" key="1">
    <source>
        <dbReference type="SAM" id="SignalP"/>
    </source>
</evidence>
<dbReference type="EMBL" id="JAULSW010000005">
    <property type="protein sequence ID" value="KAK3381271.1"/>
    <property type="molecule type" value="Genomic_DNA"/>
</dbReference>
<organism evidence="2 3">
    <name type="scientific">Podospora didyma</name>
    <dbReference type="NCBI Taxonomy" id="330526"/>
    <lineage>
        <taxon>Eukaryota</taxon>
        <taxon>Fungi</taxon>
        <taxon>Dikarya</taxon>
        <taxon>Ascomycota</taxon>
        <taxon>Pezizomycotina</taxon>
        <taxon>Sordariomycetes</taxon>
        <taxon>Sordariomycetidae</taxon>
        <taxon>Sordariales</taxon>
        <taxon>Podosporaceae</taxon>
        <taxon>Podospora</taxon>
    </lineage>
</organism>
<evidence type="ECO:0000313" key="2">
    <source>
        <dbReference type="EMBL" id="KAK3381271.1"/>
    </source>
</evidence>
<proteinExistence type="predicted"/>
<gene>
    <name evidence="2" type="ORF">B0H63DRAFT_198832</name>
</gene>